<keyword evidence="2" id="KW-0012">Acyltransferase</keyword>
<dbReference type="Proteomes" id="UP000748531">
    <property type="component" value="Unassembled WGS sequence"/>
</dbReference>
<dbReference type="PANTHER" id="PTHR13256">
    <property type="entry name" value="N-ACETYLTRANSFERASE 9"/>
    <property type="match status" value="1"/>
</dbReference>
<gene>
    <name evidence="3" type="ORF">PHET_11276</name>
</gene>
<proteinExistence type="predicted"/>
<evidence type="ECO:0000256" key="2">
    <source>
        <dbReference type="ARBA" id="ARBA00023315"/>
    </source>
</evidence>
<dbReference type="PANTHER" id="PTHR13256:SF16">
    <property type="entry name" value="ALPHA_BETA-TUBULIN-N-ACETYLTRANSFERASE 9"/>
    <property type="match status" value="1"/>
</dbReference>
<reference evidence="3" key="1">
    <citation type="submission" date="2019-05" db="EMBL/GenBank/DDBJ databases">
        <title>Annotation for the trematode Paragonimus heterotremus.</title>
        <authorList>
            <person name="Choi Y.-J."/>
        </authorList>
    </citation>
    <scope>NUCLEOTIDE SEQUENCE</scope>
    <source>
        <strain evidence="3">LC</strain>
    </source>
</reference>
<evidence type="ECO:0000313" key="3">
    <source>
        <dbReference type="EMBL" id="KAF5396000.1"/>
    </source>
</evidence>
<comment type="caution">
    <text evidence="3">The sequence shown here is derived from an EMBL/GenBank/DDBJ whole genome shotgun (WGS) entry which is preliminary data.</text>
</comment>
<dbReference type="AlphaFoldDB" id="A0A8J4SJK8"/>
<sequence length="90" mass="10367">MRVNDSIVVETGRLFFVPYCSIHVPKYHQWMLNEDLRSSTSSDLLSLEEVRISYSFVNDRLLCAEVILSVYGESAVFPQLLYKLAYPCLS</sequence>
<evidence type="ECO:0000256" key="1">
    <source>
        <dbReference type="ARBA" id="ARBA00022679"/>
    </source>
</evidence>
<evidence type="ECO:0008006" key="5">
    <source>
        <dbReference type="Google" id="ProtNLM"/>
    </source>
</evidence>
<dbReference type="OrthoDB" id="5043642at2759"/>
<keyword evidence="1" id="KW-0808">Transferase</keyword>
<accession>A0A8J4SJK8</accession>
<dbReference type="GO" id="GO:0008080">
    <property type="term" value="F:N-acetyltransferase activity"/>
    <property type="evidence" value="ECO:0007669"/>
    <property type="project" value="InterPro"/>
</dbReference>
<evidence type="ECO:0000313" key="4">
    <source>
        <dbReference type="Proteomes" id="UP000748531"/>
    </source>
</evidence>
<name>A0A8J4SJK8_9TREM</name>
<protein>
    <recommendedName>
        <fullName evidence="5">N-acetyltransferase domain-containing protein</fullName>
    </recommendedName>
</protein>
<keyword evidence="4" id="KW-1185">Reference proteome</keyword>
<dbReference type="EMBL" id="LUCH01009497">
    <property type="protein sequence ID" value="KAF5396000.1"/>
    <property type="molecule type" value="Genomic_DNA"/>
</dbReference>
<organism evidence="3 4">
    <name type="scientific">Paragonimus heterotremus</name>
    <dbReference type="NCBI Taxonomy" id="100268"/>
    <lineage>
        <taxon>Eukaryota</taxon>
        <taxon>Metazoa</taxon>
        <taxon>Spiralia</taxon>
        <taxon>Lophotrochozoa</taxon>
        <taxon>Platyhelminthes</taxon>
        <taxon>Trematoda</taxon>
        <taxon>Digenea</taxon>
        <taxon>Plagiorchiida</taxon>
        <taxon>Troglotremata</taxon>
        <taxon>Troglotrematidae</taxon>
        <taxon>Paragonimus</taxon>
    </lineage>
</organism>
<dbReference type="InterPro" id="IPR039135">
    <property type="entry name" value="NAT9-like"/>
</dbReference>